<dbReference type="EMBL" id="CAFBLR010000136">
    <property type="protein sequence ID" value="CAB4880628.1"/>
    <property type="molecule type" value="Genomic_DNA"/>
</dbReference>
<organism evidence="1">
    <name type="scientific">freshwater metagenome</name>
    <dbReference type="NCBI Taxonomy" id="449393"/>
    <lineage>
        <taxon>unclassified sequences</taxon>
        <taxon>metagenomes</taxon>
        <taxon>ecological metagenomes</taxon>
    </lineage>
</organism>
<evidence type="ECO:0000313" key="1">
    <source>
        <dbReference type="EMBL" id="CAB4880628.1"/>
    </source>
</evidence>
<name>A0A6J7EFY8_9ZZZZ</name>
<proteinExistence type="predicted"/>
<gene>
    <name evidence="1" type="ORF">UFOPK3417_01333</name>
</gene>
<dbReference type="AlphaFoldDB" id="A0A6J7EFY8"/>
<protein>
    <submittedName>
        <fullName evidence="1">Unannotated protein</fullName>
    </submittedName>
</protein>
<reference evidence="1" key="1">
    <citation type="submission" date="2020-05" db="EMBL/GenBank/DDBJ databases">
        <authorList>
            <person name="Chiriac C."/>
            <person name="Salcher M."/>
            <person name="Ghai R."/>
            <person name="Kavagutti S V."/>
        </authorList>
    </citation>
    <scope>NUCLEOTIDE SEQUENCE</scope>
</reference>
<accession>A0A6J7EFY8</accession>
<sequence>MPFAIVNAISCAAVEPASRMWYPEIEIVFHFGTCFEQYSNMSVMTRMLGRGGYTYVPRAMYSLSRSFWIVPVIAEAGTPCSSATSSYMSRSTAAVELMVIDVVTLSSGRSLSNRRMSASESIATPTLPTSPSERGWSESYPICVGRSNAQERPVWPALRRNLKRSLVASAVPKPAYWRIVQSFPRYIVG</sequence>